<dbReference type="EMBL" id="CADIJM010000005">
    <property type="protein sequence ID" value="CAB3708322.1"/>
    <property type="molecule type" value="Genomic_DNA"/>
</dbReference>
<evidence type="ECO:0000259" key="6">
    <source>
        <dbReference type="Pfam" id="PF06271"/>
    </source>
</evidence>
<accession>A0A6S7BCR3</accession>
<keyword evidence="3 5" id="KW-1133">Transmembrane helix</keyword>
<comment type="subcellular location">
    <subcellularLocation>
        <location evidence="1">Membrane</location>
        <topology evidence="1">Multi-pass membrane protein</topology>
    </subcellularLocation>
</comment>
<dbReference type="Gene3D" id="3.30.700.10">
    <property type="entry name" value="Glycoprotein, Type 4 Pilin"/>
    <property type="match status" value="1"/>
</dbReference>
<proteinExistence type="predicted"/>
<evidence type="ECO:0000256" key="1">
    <source>
        <dbReference type="ARBA" id="ARBA00004141"/>
    </source>
</evidence>
<evidence type="ECO:0000256" key="3">
    <source>
        <dbReference type="ARBA" id="ARBA00022989"/>
    </source>
</evidence>
<gene>
    <name evidence="7" type="ORF">LMG26690_03044</name>
</gene>
<evidence type="ECO:0000256" key="5">
    <source>
        <dbReference type="SAM" id="Phobius"/>
    </source>
</evidence>
<organism evidence="7 8">
    <name type="scientific">Achromobacter animicus</name>
    <dbReference type="NCBI Taxonomy" id="1389935"/>
    <lineage>
        <taxon>Bacteria</taxon>
        <taxon>Pseudomonadati</taxon>
        <taxon>Pseudomonadota</taxon>
        <taxon>Betaproteobacteria</taxon>
        <taxon>Burkholderiales</taxon>
        <taxon>Alcaligenaceae</taxon>
        <taxon>Achromobacter</taxon>
    </lineage>
</organism>
<dbReference type="GO" id="GO:0016020">
    <property type="term" value="C:membrane"/>
    <property type="evidence" value="ECO:0007669"/>
    <property type="project" value="UniProtKB-SubCell"/>
</dbReference>
<protein>
    <recommendedName>
        <fullName evidence="6">RDD domain-containing protein</fullName>
    </recommendedName>
</protein>
<keyword evidence="4 5" id="KW-0472">Membrane</keyword>
<keyword evidence="8" id="KW-1185">Reference proteome</keyword>
<feature type="transmembrane region" description="Helical" evidence="5">
    <location>
        <begin position="87"/>
        <end position="108"/>
    </location>
</feature>
<keyword evidence="2 5" id="KW-0812">Transmembrane</keyword>
<feature type="domain" description="RDD" evidence="6">
    <location>
        <begin position="46"/>
        <end position="213"/>
    </location>
</feature>
<reference evidence="7 8" key="1">
    <citation type="submission" date="2020-04" db="EMBL/GenBank/DDBJ databases">
        <authorList>
            <person name="De Canck E."/>
        </authorList>
    </citation>
    <scope>NUCLEOTIDE SEQUENCE [LARGE SCALE GENOMIC DNA]</scope>
    <source>
        <strain evidence="7 8">LMG 26690</strain>
    </source>
</reference>
<dbReference type="Pfam" id="PF06271">
    <property type="entry name" value="RDD"/>
    <property type="match status" value="1"/>
</dbReference>
<dbReference type="Proteomes" id="UP000494214">
    <property type="component" value="Unassembled WGS sequence"/>
</dbReference>
<dbReference type="InterPro" id="IPR010432">
    <property type="entry name" value="RDD"/>
</dbReference>
<evidence type="ECO:0000256" key="4">
    <source>
        <dbReference type="ARBA" id="ARBA00023136"/>
    </source>
</evidence>
<sequence length="354" mass="37768">MQCPRCNWQNPAANKVCFSCKAVLPVTAHEAPAQRPGPGVNAPIFPGIWARLAATAFDAIVMVAAMVGLSMAASYTYQGLTGADGPALLAIAGGLLGLLLPAFMDAWGNGSPGKRLLKQRVVTRKGSSPGLLRSIWRHTLKYSLNLALPGPFHHIQQAVFGERAMHNALAGTHVVSSQVNPRVVLPALARVRAVTGAGRFLFIVFGMVALVLAGMVIAVVALDKDDADSPLRADVIHLDLVSDPVRLLAESYYQRTKTFAPDMAALGVTLESLRTSGFSKLEMNPVNGVLRFTIAGDPGTAVLPSLGGKHLVYLPELRSEKKGGGVRRWRCGSDDIPREDRPYSCRHEAGALAR</sequence>
<name>A0A6S7BCR3_9BURK</name>
<evidence type="ECO:0000256" key="2">
    <source>
        <dbReference type="ARBA" id="ARBA00022692"/>
    </source>
</evidence>
<evidence type="ECO:0000313" key="7">
    <source>
        <dbReference type="EMBL" id="CAB3708322.1"/>
    </source>
</evidence>
<dbReference type="AlphaFoldDB" id="A0A6S7BCR3"/>
<feature type="transmembrane region" description="Helical" evidence="5">
    <location>
        <begin position="200"/>
        <end position="222"/>
    </location>
</feature>
<evidence type="ECO:0000313" key="8">
    <source>
        <dbReference type="Proteomes" id="UP000494214"/>
    </source>
</evidence>
<feature type="transmembrane region" description="Helical" evidence="5">
    <location>
        <begin position="52"/>
        <end position="75"/>
    </location>
</feature>